<comment type="similarity">
    <text evidence="1">Belongs to the iron-containing alcohol dehydrogenase family.</text>
</comment>
<evidence type="ECO:0000259" key="5">
    <source>
        <dbReference type="Pfam" id="PF00465"/>
    </source>
</evidence>
<dbReference type="InterPro" id="IPR018211">
    <property type="entry name" value="ADH_Fe_CS"/>
</dbReference>
<dbReference type="EMBL" id="CDMZ01003576">
    <property type="protein sequence ID" value="CEM46862.1"/>
    <property type="molecule type" value="Genomic_DNA"/>
</dbReference>
<dbReference type="PhylomeDB" id="A0A0G4HRD5"/>
<dbReference type="InterPro" id="IPR039697">
    <property type="entry name" value="Alcohol_dehydrogenase_Fe"/>
</dbReference>
<feature type="region of interest" description="Disordered" evidence="4">
    <location>
        <begin position="417"/>
        <end position="442"/>
    </location>
</feature>
<evidence type="ECO:0000256" key="1">
    <source>
        <dbReference type="ARBA" id="ARBA00007358"/>
    </source>
</evidence>
<dbReference type="PANTHER" id="PTHR11496">
    <property type="entry name" value="ALCOHOL DEHYDROGENASE"/>
    <property type="match status" value="1"/>
</dbReference>
<evidence type="ECO:0000259" key="6">
    <source>
        <dbReference type="Pfam" id="PF25137"/>
    </source>
</evidence>
<evidence type="ECO:0000313" key="7">
    <source>
        <dbReference type="EMBL" id="CEM46862.1"/>
    </source>
</evidence>
<evidence type="ECO:0000256" key="3">
    <source>
        <dbReference type="ARBA" id="ARBA00023027"/>
    </source>
</evidence>
<dbReference type="CDD" id="cd08551">
    <property type="entry name" value="Fe-ADH"/>
    <property type="match status" value="1"/>
</dbReference>
<keyword evidence="3" id="KW-0520">NAD</keyword>
<keyword evidence="2" id="KW-0560">Oxidoreductase</keyword>
<dbReference type="PROSITE" id="PS00913">
    <property type="entry name" value="ADH_IRON_1"/>
    <property type="match status" value="1"/>
</dbReference>
<dbReference type="PANTHER" id="PTHR11496:SF102">
    <property type="entry name" value="ALCOHOL DEHYDROGENASE 4"/>
    <property type="match status" value="1"/>
</dbReference>
<dbReference type="Pfam" id="PF25137">
    <property type="entry name" value="ADH_Fe_C"/>
    <property type="match status" value="1"/>
</dbReference>
<dbReference type="InterPro" id="IPR056798">
    <property type="entry name" value="ADH_Fe_C"/>
</dbReference>
<dbReference type="GO" id="GO:0004022">
    <property type="term" value="F:alcohol dehydrogenase (NAD+) activity"/>
    <property type="evidence" value="ECO:0007669"/>
    <property type="project" value="TreeGrafter"/>
</dbReference>
<gene>
    <name evidence="7" type="ORF">Cvel_8076</name>
</gene>
<reference evidence="7" key="1">
    <citation type="submission" date="2014-11" db="EMBL/GenBank/DDBJ databases">
        <authorList>
            <person name="Otto D Thomas"/>
            <person name="Naeem Raeece"/>
        </authorList>
    </citation>
    <scope>NUCLEOTIDE SEQUENCE</scope>
</reference>
<dbReference type="SUPFAM" id="SSF56796">
    <property type="entry name" value="Dehydroquinate synthase-like"/>
    <property type="match status" value="1"/>
</dbReference>
<dbReference type="Gene3D" id="1.20.1090.10">
    <property type="entry name" value="Dehydroquinate synthase-like - alpha domain"/>
    <property type="match status" value="1"/>
</dbReference>
<dbReference type="Pfam" id="PF00465">
    <property type="entry name" value="Fe-ADH"/>
    <property type="match status" value="1"/>
</dbReference>
<feature type="domain" description="Alcohol dehydrogenase iron-type/glycerol dehydrogenase GldA" evidence="5">
    <location>
        <begin position="6"/>
        <end position="185"/>
    </location>
</feature>
<sequence length="503" mass="52851">MAFRAPTRLIIEAGRGVASVKDSLSTLKKSKPLLLVDPGLSGAPWLENFRAGLNFATLPPDDIRAEANPRLENAYDIAAFCREKECDSIVAVGGGSAIDAAKAAAMLATNVSFSSPLQHSEKAETVRRFIGRNIFTTTPLPFIAVPTTCGTGSEVTWVSVLSDTVKKEKVSIKGDGMFPDCAVVDALLLRSLPPSILAATAMDALTHAIEAAISARRNPASTALAHRAIDLIFLHLPAAFLLYPPLNATEATDPTSVPPCLSALAEASSLAGLAFSNADVGAVHCLSESLGGIWDVPHGLCNAVLLQPVVGYQLHKAGPGSDVSKILASIGRRLSSSLFHRLASDVVEGKAQKGGLKKSVFDQAGYERYLSHVLAAWPVQGLGESMAQAGTEADDLEWARGTVRAVGSLLRAVEIGQPKGKQKQRSATAEQGDKGAVQQTPQSPFVLGLQKGGFGECCEALAGPADTSIDLVSRSAANNNSNESNPVKMNDKDYKRILRGLVS</sequence>
<dbReference type="Gene3D" id="3.40.50.1970">
    <property type="match status" value="1"/>
</dbReference>
<proteinExistence type="inferred from homology"/>
<feature type="domain" description="Fe-containing alcohol dehydrogenase-like C-terminal" evidence="6">
    <location>
        <begin position="198"/>
        <end position="317"/>
    </location>
</feature>
<evidence type="ECO:0000256" key="4">
    <source>
        <dbReference type="SAM" id="MobiDB-lite"/>
    </source>
</evidence>
<protein>
    <submittedName>
        <fullName evidence="7">Uncharacterized protein</fullName>
    </submittedName>
</protein>
<name>A0A0G4HRD5_9ALVE</name>
<organism evidence="7">
    <name type="scientific">Chromera velia CCMP2878</name>
    <dbReference type="NCBI Taxonomy" id="1169474"/>
    <lineage>
        <taxon>Eukaryota</taxon>
        <taxon>Sar</taxon>
        <taxon>Alveolata</taxon>
        <taxon>Colpodellida</taxon>
        <taxon>Chromeraceae</taxon>
        <taxon>Chromera</taxon>
    </lineage>
</organism>
<evidence type="ECO:0000256" key="2">
    <source>
        <dbReference type="ARBA" id="ARBA00023002"/>
    </source>
</evidence>
<accession>A0A0G4HRD5</accession>
<dbReference type="VEuPathDB" id="CryptoDB:Cvel_8076"/>
<dbReference type="FunFam" id="3.40.50.1970:FF:000003">
    <property type="entry name" value="Alcohol dehydrogenase, iron-containing"/>
    <property type="match status" value="1"/>
</dbReference>
<dbReference type="GO" id="GO:0046872">
    <property type="term" value="F:metal ion binding"/>
    <property type="evidence" value="ECO:0007669"/>
    <property type="project" value="InterPro"/>
</dbReference>
<dbReference type="AlphaFoldDB" id="A0A0G4HRD5"/>
<dbReference type="InterPro" id="IPR001670">
    <property type="entry name" value="ADH_Fe/GldA"/>
</dbReference>